<dbReference type="AlphaFoldDB" id="A0A4R3YB49"/>
<organism evidence="4 5">
    <name type="scientific">Testudinibacter aquarius</name>
    <dbReference type="NCBI Taxonomy" id="1524974"/>
    <lineage>
        <taxon>Bacteria</taxon>
        <taxon>Pseudomonadati</taxon>
        <taxon>Pseudomonadota</taxon>
        <taxon>Gammaproteobacteria</taxon>
        <taxon>Pasteurellales</taxon>
        <taxon>Pasteurellaceae</taxon>
        <taxon>Testudinibacter</taxon>
    </lineage>
</organism>
<dbReference type="Proteomes" id="UP000294619">
    <property type="component" value="Unassembled WGS sequence"/>
</dbReference>
<protein>
    <submittedName>
        <fullName evidence="4">TetR family transcriptional regulator</fullName>
    </submittedName>
</protein>
<dbReference type="PROSITE" id="PS50977">
    <property type="entry name" value="HTH_TETR_2"/>
    <property type="match status" value="1"/>
</dbReference>
<evidence type="ECO:0000256" key="1">
    <source>
        <dbReference type="ARBA" id="ARBA00023125"/>
    </source>
</evidence>
<evidence type="ECO:0000313" key="5">
    <source>
        <dbReference type="Proteomes" id="UP000294619"/>
    </source>
</evidence>
<feature type="DNA-binding region" description="H-T-H motif" evidence="2">
    <location>
        <begin position="31"/>
        <end position="50"/>
    </location>
</feature>
<dbReference type="EMBL" id="SMCP01000002">
    <property type="protein sequence ID" value="TCV89237.1"/>
    <property type="molecule type" value="Genomic_DNA"/>
</dbReference>
<dbReference type="PANTHER" id="PTHR43479:SF11">
    <property type="entry name" value="ACREF_ENVCD OPERON REPRESSOR-RELATED"/>
    <property type="match status" value="1"/>
</dbReference>
<dbReference type="GO" id="GO:0003677">
    <property type="term" value="F:DNA binding"/>
    <property type="evidence" value="ECO:0007669"/>
    <property type="project" value="UniProtKB-UniRule"/>
</dbReference>
<dbReference type="Pfam" id="PF00440">
    <property type="entry name" value="TetR_N"/>
    <property type="match status" value="1"/>
</dbReference>
<dbReference type="PANTHER" id="PTHR43479">
    <property type="entry name" value="ACREF/ENVCD OPERON REPRESSOR-RELATED"/>
    <property type="match status" value="1"/>
</dbReference>
<dbReference type="RefSeq" id="WP_232517221.1">
    <property type="nucleotide sequence ID" value="NZ_LEKL01000019.1"/>
</dbReference>
<dbReference type="SUPFAM" id="SSF46689">
    <property type="entry name" value="Homeodomain-like"/>
    <property type="match status" value="1"/>
</dbReference>
<feature type="domain" description="HTH tetR-type" evidence="3">
    <location>
        <begin position="8"/>
        <end position="68"/>
    </location>
</feature>
<name>A0A4R3YB49_9PAST</name>
<evidence type="ECO:0000313" key="4">
    <source>
        <dbReference type="EMBL" id="TCV89237.1"/>
    </source>
</evidence>
<keyword evidence="1 2" id="KW-0238">DNA-binding</keyword>
<dbReference type="InterPro" id="IPR001647">
    <property type="entry name" value="HTH_TetR"/>
</dbReference>
<reference evidence="4 5" key="1">
    <citation type="submission" date="2019-03" db="EMBL/GenBank/DDBJ databases">
        <title>Genomic Encyclopedia of Type Strains, Phase IV (KMG-IV): sequencing the most valuable type-strain genomes for metagenomic binning, comparative biology and taxonomic classification.</title>
        <authorList>
            <person name="Goeker M."/>
        </authorList>
    </citation>
    <scope>NUCLEOTIDE SEQUENCE [LARGE SCALE GENOMIC DNA]</scope>
    <source>
        <strain evidence="4 5">DSM 28140</strain>
    </source>
</reference>
<evidence type="ECO:0000259" key="3">
    <source>
        <dbReference type="PROSITE" id="PS50977"/>
    </source>
</evidence>
<dbReference type="InterPro" id="IPR009057">
    <property type="entry name" value="Homeodomain-like_sf"/>
</dbReference>
<gene>
    <name evidence="4" type="ORF">EDC16_102114</name>
</gene>
<comment type="caution">
    <text evidence="4">The sequence shown here is derived from an EMBL/GenBank/DDBJ whole genome shotgun (WGS) entry which is preliminary data.</text>
</comment>
<evidence type="ECO:0000256" key="2">
    <source>
        <dbReference type="PROSITE-ProRule" id="PRU00335"/>
    </source>
</evidence>
<proteinExistence type="predicted"/>
<accession>A0A4R3YB49</accession>
<dbReference type="Gene3D" id="1.10.357.10">
    <property type="entry name" value="Tetracycline Repressor, domain 2"/>
    <property type="match status" value="1"/>
</dbReference>
<dbReference type="InterPro" id="IPR050624">
    <property type="entry name" value="HTH-type_Tx_Regulator"/>
</dbReference>
<sequence>MSKPTLNQTIKHRINQALLELMARYDFHAITITQITQTAGVSRVSFYRNFSSKEDILIKALRSDIEQHFYRTAQSGQLTNHRELFMAIFAFVEQKGGIVDLLYQNDLSHIFLAFIRECCGAKPESDNHTAYHHSLNMGVCFGALDEWIRRGRQGTAAEMADKVAQALATILAKW</sequence>